<dbReference type="EMBL" id="WBMO01000005">
    <property type="protein sequence ID" value="MDV2477808.1"/>
    <property type="molecule type" value="Genomic_DNA"/>
</dbReference>
<feature type="coiled-coil region" evidence="1">
    <location>
        <begin position="79"/>
        <end position="106"/>
    </location>
</feature>
<proteinExistence type="predicted"/>
<evidence type="ECO:0000313" key="6">
    <source>
        <dbReference type="Proteomes" id="UP001275440"/>
    </source>
</evidence>
<protein>
    <recommendedName>
        <fullName evidence="7">Transposase</fullName>
    </recommendedName>
</protein>
<evidence type="ECO:0000313" key="5">
    <source>
        <dbReference type="EMBL" id="MDV2477808.1"/>
    </source>
</evidence>
<dbReference type="EMBL" id="WBMO01000001">
    <property type="protein sequence ID" value="MDV2474486.1"/>
    <property type="molecule type" value="Genomic_DNA"/>
</dbReference>
<dbReference type="EMBL" id="WBMO01000005">
    <property type="protein sequence ID" value="MDV2477670.1"/>
    <property type="molecule type" value="Genomic_DNA"/>
</dbReference>
<name>A0ABU3WKJ2_9NOCA</name>
<keyword evidence="6" id="KW-1185">Reference proteome</keyword>
<organism evidence="2 6">
    <name type="scientific">Rhodococcus zopfii</name>
    <dbReference type="NCBI Taxonomy" id="43772"/>
    <lineage>
        <taxon>Bacteria</taxon>
        <taxon>Bacillati</taxon>
        <taxon>Actinomycetota</taxon>
        <taxon>Actinomycetes</taxon>
        <taxon>Mycobacteriales</taxon>
        <taxon>Nocardiaceae</taxon>
        <taxon>Rhodococcus</taxon>
    </lineage>
</organism>
<evidence type="ECO:0000256" key="1">
    <source>
        <dbReference type="SAM" id="Coils"/>
    </source>
</evidence>
<accession>A0ABU3WKJ2</accession>
<dbReference type="InterPro" id="IPR009057">
    <property type="entry name" value="Homeodomain-like_sf"/>
</dbReference>
<dbReference type="SUPFAM" id="SSF46689">
    <property type="entry name" value="Homeodomain-like"/>
    <property type="match status" value="1"/>
</dbReference>
<evidence type="ECO:0000313" key="3">
    <source>
        <dbReference type="EMBL" id="MDV2476134.1"/>
    </source>
</evidence>
<dbReference type="Proteomes" id="UP001275440">
    <property type="component" value="Unassembled WGS sequence"/>
</dbReference>
<evidence type="ECO:0000313" key="2">
    <source>
        <dbReference type="EMBL" id="MDV2474486.1"/>
    </source>
</evidence>
<evidence type="ECO:0000313" key="4">
    <source>
        <dbReference type="EMBL" id="MDV2477670.1"/>
    </source>
</evidence>
<comment type="caution">
    <text evidence="2">The sequence shown here is derived from an EMBL/GenBank/DDBJ whole genome shotgun (WGS) entry which is preliminary data.</text>
</comment>
<sequence>MIDIPIGRTPTGKRSFTMAYKFEVLRLWDQCLDRGAKARLMRENNLDSSTVHAWVRARDRGDFTTTMVKAADKSRMRMDSRDRAELAKLRKENERLRQKVVQAETAQEILGKAFELLQGITTSSTEDTEIPPALMSADEYAAWLDRKSLS</sequence>
<keyword evidence="1" id="KW-0175">Coiled coil</keyword>
<dbReference type="EMBL" id="WBMO01000001">
    <property type="protein sequence ID" value="MDV2476134.1"/>
    <property type="molecule type" value="Genomic_DNA"/>
</dbReference>
<evidence type="ECO:0008006" key="7">
    <source>
        <dbReference type="Google" id="ProtNLM"/>
    </source>
</evidence>
<gene>
    <name evidence="2" type="ORF">F8M49_01960</name>
    <name evidence="3" type="ORF">F8M49_13710</name>
    <name evidence="4" type="ORF">F8M49_23940</name>
    <name evidence="5" type="ORF">F8M49_24815</name>
</gene>
<dbReference type="RefSeq" id="WP_072810511.1">
    <property type="nucleotide sequence ID" value="NZ_JAHWLX010000205.1"/>
</dbReference>
<reference evidence="2 6" key="1">
    <citation type="submission" date="2019-10" db="EMBL/GenBank/DDBJ databases">
        <title>Draft Genome Assembly of Rhodococcus zopfii DSM44189.</title>
        <authorList>
            <person name="Sutton J.M."/>
            <person name="Akob D.M."/>
            <person name="Bushman T.J."/>
        </authorList>
    </citation>
    <scope>NUCLEOTIDE SEQUENCE [LARGE SCALE GENOMIC DNA]</scope>
    <source>
        <strain evidence="2 6">DSM 44189</strain>
    </source>
</reference>